<evidence type="ECO:0000256" key="1">
    <source>
        <dbReference type="ARBA" id="ARBA00010879"/>
    </source>
</evidence>
<name>A0AAV7L368_PLEWA</name>
<dbReference type="Pfam" id="PF00078">
    <property type="entry name" value="RVT_1"/>
    <property type="match status" value="1"/>
</dbReference>
<protein>
    <recommendedName>
        <fullName evidence="2">ribonuclease H</fullName>
        <ecNumber evidence="2">3.1.26.4</ecNumber>
    </recommendedName>
</protein>
<organism evidence="5 6">
    <name type="scientific">Pleurodeles waltl</name>
    <name type="common">Iberian ribbed newt</name>
    <dbReference type="NCBI Taxonomy" id="8319"/>
    <lineage>
        <taxon>Eukaryota</taxon>
        <taxon>Metazoa</taxon>
        <taxon>Chordata</taxon>
        <taxon>Craniata</taxon>
        <taxon>Vertebrata</taxon>
        <taxon>Euteleostomi</taxon>
        <taxon>Amphibia</taxon>
        <taxon>Batrachia</taxon>
        <taxon>Caudata</taxon>
        <taxon>Salamandroidea</taxon>
        <taxon>Salamandridae</taxon>
        <taxon>Pleurodelinae</taxon>
        <taxon>Pleurodeles</taxon>
    </lineage>
</organism>
<dbReference type="Gene3D" id="3.30.70.270">
    <property type="match status" value="1"/>
</dbReference>
<dbReference type="InterPro" id="IPR043128">
    <property type="entry name" value="Rev_trsase/Diguanyl_cyclase"/>
</dbReference>
<dbReference type="InterPro" id="IPR000477">
    <property type="entry name" value="RT_dom"/>
</dbReference>
<dbReference type="GO" id="GO:0004523">
    <property type="term" value="F:RNA-DNA hybrid ribonuclease activity"/>
    <property type="evidence" value="ECO:0007669"/>
    <property type="project" value="UniProtKB-EC"/>
</dbReference>
<dbReference type="AlphaFoldDB" id="A0AAV7L368"/>
<dbReference type="SUPFAM" id="SSF56672">
    <property type="entry name" value="DNA/RNA polymerases"/>
    <property type="match status" value="1"/>
</dbReference>
<feature type="compositionally biased region" description="Pro residues" evidence="3">
    <location>
        <begin position="86"/>
        <end position="104"/>
    </location>
</feature>
<dbReference type="Proteomes" id="UP001066276">
    <property type="component" value="Chromosome 12"/>
</dbReference>
<dbReference type="PROSITE" id="PS50878">
    <property type="entry name" value="RT_POL"/>
    <property type="match status" value="1"/>
</dbReference>
<evidence type="ECO:0000313" key="6">
    <source>
        <dbReference type="Proteomes" id="UP001066276"/>
    </source>
</evidence>
<dbReference type="PANTHER" id="PTHR33050">
    <property type="entry name" value="REVERSE TRANSCRIPTASE DOMAIN-CONTAINING PROTEIN"/>
    <property type="match status" value="1"/>
</dbReference>
<sequence>MAPVSLDTKRTLPWRDSRIPGLRLGPLVFQLPLTPSSPLFAPFVSTEGAPCRTPHPTTVPPMLFSCCVAGDVESHVSVGQGTRGLPSPPLAPLQPPNPPSPSPHSRPVGGRICHHLPHWESITTDRWVLQIIQKRNSLPFESAPLAIPPSLCQLPEDHLTLLSKEVAALLAKGAIEKVPVPEVGRGCYSRYFLVPKKDTGLRPILDLQDFNYFLKKEKFKMLTLAQVLSALDPGDWMVALDFQDAYFHIPTLPAHRHYLRFVKGHEHYQFTVLPFGLTSAPRVFTKVMAVVAAHLPRLGVTVFPYHDDWL</sequence>
<reference evidence="5" key="1">
    <citation type="journal article" date="2022" name="bioRxiv">
        <title>Sequencing and chromosome-scale assembly of the giantPleurodeles waltlgenome.</title>
        <authorList>
            <person name="Brown T."/>
            <person name="Elewa A."/>
            <person name="Iarovenko S."/>
            <person name="Subramanian E."/>
            <person name="Araus A.J."/>
            <person name="Petzold A."/>
            <person name="Susuki M."/>
            <person name="Suzuki K.-i.T."/>
            <person name="Hayashi T."/>
            <person name="Toyoda A."/>
            <person name="Oliveira C."/>
            <person name="Osipova E."/>
            <person name="Leigh N.D."/>
            <person name="Simon A."/>
            <person name="Yun M.H."/>
        </authorList>
    </citation>
    <scope>NUCLEOTIDE SEQUENCE</scope>
    <source>
        <strain evidence="5">20211129_DDA</strain>
        <tissue evidence="5">Liver</tissue>
    </source>
</reference>
<dbReference type="InterPro" id="IPR043502">
    <property type="entry name" value="DNA/RNA_pol_sf"/>
</dbReference>
<evidence type="ECO:0000256" key="2">
    <source>
        <dbReference type="ARBA" id="ARBA00012180"/>
    </source>
</evidence>
<accession>A0AAV7L368</accession>
<feature type="region of interest" description="Disordered" evidence="3">
    <location>
        <begin position="77"/>
        <end position="109"/>
    </location>
</feature>
<feature type="domain" description="Reverse transcriptase" evidence="4">
    <location>
        <begin position="175"/>
        <end position="310"/>
    </location>
</feature>
<evidence type="ECO:0000256" key="3">
    <source>
        <dbReference type="SAM" id="MobiDB-lite"/>
    </source>
</evidence>
<dbReference type="EMBL" id="JANPWB010000016">
    <property type="protein sequence ID" value="KAJ1085492.1"/>
    <property type="molecule type" value="Genomic_DNA"/>
</dbReference>
<proteinExistence type="inferred from homology"/>
<evidence type="ECO:0000259" key="4">
    <source>
        <dbReference type="PROSITE" id="PS50878"/>
    </source>
</evidence>
<comment type="similarity">
    <text evidence="1">Belongs to the beta type-B retroviral polymerase family. HERV class-II K(HML-2) pol subfamily.</text>
</comment>
<dbReference type="PANTHER" id="PTHR33050:SF7">
    <property type="entry name" value="RIBONUCLEASE H"/>
    <property type="match status" value="1"/>
</dbReference>
<evidence type="ECO:0000313" key="5">
    <source>
        <dbReference type="EMBL" id="KAJ1085492.1"/>
    </source>
</evidence>
<comment type="caution">
    <text evidence="5">The sequence shown here is derived from an EMBL/GenBank/DDBJ whole genome shotgun (WGS) entry which is preliminary data.</text>
</comment>
<dbReference type="InterPro" id="IPR052055">
    <property type="entry name" value="Hepadnavirus_pol/RT"/>
</dbReference>
<dbReference type="EC" id="3.1.26.4" evidence="2"/>
<dbReference type="Gene3D" id="3.10.10.10">
    <property type="entry name" value="HIV Type 1 Reverse Transcriptase, subunit A, domain 1"/>
    <property type="match status" value="1"/>
</dbReference>
<dbReference type="CDD" id="cd03714">
    <property type="entry name" value="RT_DIRS1"/>
    <property type="match status" value="1"/>
</dbReference>
<keyword evidence="6" id="KW-1185">Reference proteome</keyword>
<gene>
    <name evidence="5" type="ORF">NDU88_005624</name>
</gene>